<dbReference type="GO" id="GO:0003677">
    <property type="term" value="F:DNA binding"/>
    <property type="evidence" value="ECO:0007669"/>
    <property type="project" value="UniProtKB-KW"/>
</dbReference>
<dbReference type="EMBL" id="SWJZ01000050">
    <property type="protein sequence ID" value="TKD17932.1"/>
    <property type="molecule type" value="Genomic_DNA"/>
</dbReference>
<proteinExistence type="inferred from homology"/>
<evidence type="ECO:0000256" key="1">
    <source>
        <dbReference type="ARBA" id="ARBA00010529"/>
    </source>
</evidence>
<dbReference type="OrthoDB" id="9799835at2"/>
<dbReference type="PRINTS" id="PR01727">
    <property type="entry name" value="DNABINDINGHU"/>
</dbReference>
<dbReference type="SMART" id="SM00411">
    <property type="entry name" value="BHL"/>
    <property type="match status" value="1"/>
</dbReference>
<dbReference type="GO" id="GO:0030527">
    <property type="term" value="F:structural constituent of chromatin"/>
    <property type="evidence" value="ECO:0007669"/>
    <property type="project" value="InterPro"/>
</dbReference>
<reference evidence="5 6" key="1">
    <citation type="submission" date="2019-04" db="EMBL/GenBank/DDBJ databases">
        <title>Draft Whole-Genome sequence of the purple photosynthetic bacterium Rhodobacter capsulatus SP108 with an indigenous class A beta-lactamase.</title>
        <authorList>
            <person name="Robertson S."/>
            <person name="Meyer T.E."/>
            <person name="Kyndt J.A."/>
        </authorList>
    </citation>
    <scope>NUCLEOTIDE SEQUENCE [LARGE SCALE GENOMIC DNA]</scope>
    <source>
        <strain evidence="5 6">SP108</strain>
    </source>
</reference>
<dbReference type="RefSeq" id="WP_136907075.1">
    <property type="nucleotide sequence ID" value="NZ_SWJZ01000050.1"/>
</dbReference>
<protein>
    <submittedName>
        <fullName evidence="5">HU family DNA-binding protein</fullName>
    </submittedName>
</protein>
<comment type="caution">
    <text evidence="5">The sequence shown here is derived from an EMBL/GenBank/DDBJ whole genome shotgun (WGS) entry which is preliminary data.</text>
</comment>
<comment type="similarity">
    <text evidence="1 4">Belongs to the bacterial histone-like protein family.</text>
</comment>
<dbReference type="SUPFAM" id="SSF47729">
    <property type="entry name" value="IHF-like DNA-binding proteins"/>
    <property type="match status" value="1"/>
</dbReference>
<name>A0A4U1JPI8_RHOCA</name>
<accession>A0A4U1JPI8</accession>
<keyword evidence="2" id="KW-0226">DNA condensation</keyword>
<evidence type="ECO:0000256" key="4">
    <source>
        <dbReference type="RuleBase" id="RU003939"/>
    </source>
</evidence>
<keyword evidence="3 5" id="KW-0238">DNA-binding</keyword>
<dbReference type="InterPro" id="IPR000119">
    <property type="entry name" value="Hist_DNA-bd"/>
</dbReference>
<evidence type="ECO:0000313" key="5">
    <source>
        <dbReference type="EMBL" id="TKD17932.1"/>
    </source>
</evidence>
<dbReference type="Pfam" id="PF00216">
    <property type="entry name" value="Bac_DNA_binding"/>
    <property type="match status" value="1"/>
</dbReference>
<dbReference type="InterPro" id="IPR010992">
    <property type="entry name" value="IHF-like_DNA-bd_dom_sf"/>
</dbReference>
<evidence type="ECO:0000256" key="2">
    <source>
        <dbReference type="ARBA" id="ARBA00023067"/>
    </source>
</evidence>
<dbReference type="PANTHER" id="PTHR33175:SF3">
    <property type="entry name" value="DNA-BINDING PROTEIN HU-BETA"/>
    <property type="match status" value="1"/>
</dbReference>
<sequence>MGKTPTFSKSDLITAIAAKTGFAQVNVKEIIDATLGEITGQTEAGSKVTLMGFGSFEQRQKKARMGRNPATGETVEIPASAHLAFKPAKPKKS</sequence>
<evidence type="ECO:0000256" key="3">
    <source>
        <dbReference type="ARBA" id="ARBA00023125"/>
    </source>
</evidence>
<evidence type="ECO:0000313" key="6">
    <source>
        <dbReference type="Proteomes" id="UP000310597"/>
    </source>
</evidence>
<dbReference type="CDD" id="cd13831">
    <property type="entry name" value="HU"/>
    <property type="match status" value="1"/>
</dbReference>
<gene>
    <name evidence="5" type="ORF">FBT96_12365</name>
</gene>
<dbReference type="PANTHER" id="PTHR33175">
    <property type="entry name" value="DNA-BINDING PROTEIN HU"/>
    <property type="match status" value="1"/>
</dbReference>
<dbReference type="PROSITE" id="PS00045">
    <property type="entry name" value="HISTONE_LIKE"/>
    <property type="match status" value="1"/>
</dbReference>
<dbReference type="InterPro" id="IPR020816">
    <property type="entry name" value="Histone-like_DNA-bd_CS"/>
</dbReference>
<dbReference type="Proteomes" id="UP000310597">
    <property type="component" value="Unassembled WGS sequence"/>
</dbReference>
<organism evidence="5 6">
    <name type="scientific">Rhodobacter capsulatus</name>
    <name type="common">Rhodopseudomonas capsulata</name>
    <dbReference type="NCBI Taxonomy" id="1061"/>
    <lineage>
        <taxon>Bacteria</taxon>
        <taxon>Pseudomonadati</taxon>
        <taxon>Pseudomonadota</taxon>
        <taxon>Alphaproteobacteria</taxon>
        <taxon>Rhodobacterales</taxon>
        <taxon>Rhodobacter group</taxon>
        <taxon>Rhodobacter</taxon>
    </lineage>
</organism>
<dbReference type="AlphaFoldDB" id="A0A4U1JPI8"/>
<dbReference type="GO" id="GO:0030261">
    <property type="term" value="P:chromosome condensation"/>
    <property type="evidence" value="ECO:0007669"/>
    <property type="project" value="UniProtKB-KW"/>
</dbReference>
<dbReference type="Gene3D" id="4.10.520.10">
    <property type="entry name" value="IHF-like DNA-binding proteins"/>
    <property type="match status" value="1"/>
</dbReference>